<evidence type="ECO:0000313" key="2">
    <source>
        <dbReference type="EMBL" id="GAA0144993.1"/>
    </source>
</evidence>
<proteinExistence type="predicted"/>
<comment type="caution">
    <text evidence="2">The sequence shown here is derived from an EMBL/GenBank/DDBJ whole genome shotgun (WGS) entry which is preliminary data.</text>
</comment>
<evidence type="ECO:0000256" key="1">
    <source>
        <dbReference type="SAM" id="MobiDB-lite"/>
    </source>
</evidence>
<evidence type="ECO:0000313" key="3">
    <source>
        <dbReference type="Proteomes" id="UP001454036"/>
    </source>
</evidence>
<dbReference type="Proteomes" id="UP001454036">
    <property type="component" value="Unassembled WGS sequence"/>
</dbReference>
<gene>
    <name evidence="2" type="ORF">LIER_44067</name>
</gene>
<sequence length="123" mass="13571">MADGEPPAPPPPREDGVKESLPDKDMHKSFSQVVQGNLDKGQNFVKLVQQLDSDTFSFKPIARYKGKPSVVFSISEKVSLLEKMNFVLVGKFSHGRPPLNTIKDFFMGLKLQGVGYCSSLDPS</sequence>
<dbReference type="EMBL" id="BAABME010046223">
    <property type="protein sequence ID" value="GAA0144993.1"/>
    <property type="molecule type" value="Genomic_DNA"/>
</dbReference>
<keyword evidence="3" id="KW-1185">Reference proteome</keyword>
<feature type="region of interest" description="Disordered" evidence="1">
    <location>
        <begin position="1"/>
        <end position="30"/>
    </location>
</feature>
<organism evidence="2 3">
    <name type="scientific">Lithospermum erythrorhizon</name>
    <name type="common">Purple gromwell</name>
    <name type="synonym">Lithospermum officinale var. erythrorhizon</name>
    <dbReference type="NCBI Taxonomy" id="34254"/>
    <lineage>
        <taxon>Eukaryota</taxon>
        <taxon>Viridiplantae</taxon>
        <taxon>Streptophyta</taxon>
        <taxon>Embryophyta</taxon>
        <taxon>Tracheophyta</taxon>
        <taxon>Spermatophyta</taxon>
        <taxon>Magnoliopsida</taxon>
        <taxon>eudicotyledons</taxon>
        <taxon>Gunneridae</taxon>
        <taxon>Pentapetalae</taxon>
        <taxon>asterids</taxon>
        <taxon>lamiids</taxon>
        <taxon>Boraginales</taxon>
        <taxon>Boraginaceae</taxon>
        <taxon>Boraginoideae</taxon>
        <taxon>Lithospermeae</taxon>
        <taxon>Lithospermum</taxon>
    </lineage>
</organism>
<feature type="compositionally biased region" description="Basic and acidic residues" evidence="1">
    <location>
        <begin position="12"/>
        <end position="28"/>
    </location>
</feature>
<reference evidence="2 3" key="1">
    <citation type="submission" date="2024-01" db="EMBL/GenBank/DDBJ databases">
        <title>The complete chloroplast genome sequence of Lithospermum erythrorhizon: insights into the phylogenetic relationship among Boraginaceae species and the maternal lineages of purple gromwells.</title>
        <authorList>
            <person name="Okada T."/>
            <person name="Watanabe K."/>
        </authorList>
    </citation>
    <scope>NUCLEOTIDE SEQUENCE [LARGE SCALE GENOMIC DNA]</scope>
</reference>
<feature type="compositionally biased region" description="Pro residues" evidence="1">
    <location>
        <begin position="1"/>
        <end position="11"/>
    </location>
</feature>
<accession>A0AAV3P4T3</accession>
<name>A0AAV3P4T3_LITER</name>
<protein>
    <submittedName>
        <fullName evidence="2">Uncharacterized protein</fullName>
    </submittedName>
</protein>
<dbReference type="AlphaFoldDB" id="A0AAV3P4T3"/>